<dbReference type="PANTHER" id="PTHR11358:SF26">
    <property type="entry name" value="GUANIDINO ACID HYDROLASE, MITOCHONDRIAL"/>
    <property type="match status" value="1"/>
</dbReference>
<dbReference type="PROSITE" id="PS51409">
    <property type="entry name" value="ARGINASE_2"/>
    <property type="match status" value="1"/>
</dbReference>
<dbReference type="PROSITE" id="PS01053">
    <property type="entry name" value="ARGINASE_1"/>
    <property type="match status" value="1"/>
</dbReference>
<evidence type="ECO:0000313" key="4">
    <source>
        <dbReference type="EMBL" id="GAH36789.1"/>
    </source>
</evidence>
<name>X1G5E7_9ZZZZ</name>
<feature type="non-terminal residue" evidence="4">
    <location>
        <position position="1"/>
    </location>
</feature>
<dbReference type="GO" id="GO:0033389">
    <property type="term" value="P:putrescine biosynthetic process from arginine, via agmatine"/>
    <property type="evidence" value="ECO:0007669"/>
    <property type="project" value="TreeGrafter"/>
</dbReference>
<organism evidence="4">
    <name type="scientific">marine sediment metagenome</name>
    <dbReference type="NCBI Taxonomy" id="412755"/>
    <lineage>
        <taxon>unclassified sequences</taxon>
        <taxon>metagenomes</taxon>
        <taxon>ecological metagenomes</taxon>
    </lineage>
</organism>
<sequence>TLPELRAVACKHGPVALLHFDSHSDTVDQYFGQLYNHGTPFRRAIEENLLTANNSIQIGLRGSIYSADHLNIPKRLGFEIVTAEEIQEIGIKKLIEKIRKRIGDSKVFLTFDIDFVDPAYAPGTGTPEIGGFTSRETLNIIRGLKDLNYIGFDLVEVLPAYDPSEITALLAANIVYEFISIISYKKMRETLSS</sequence>
<dbReference type="GO" id="GO:0046872">
    <property type="term" value="F:metal ion binding"/>
    <property type="evidence" value="ECO:0007669"/>
    <property type="project" value="UniProtKB-KW"/>
</dbReference>
<dbReference type="InterPro" id="IPR020855">
    <property type="entry name" value="Ureohydrolase_Mn_BS"/>
</dbReference>
<dbReference type="AlphaFoldDB" id="X1G5E7"/>
<dbReference type="EMBL" id="BARU01005466">
    <property type="protein sequence ID" value="GAH36789.1"/>
    <property type="molecule type" value="Genomic_DNA"/>
</dbReference>
<keyword evidence="3" id="KW-0378">Hydrolase</keyword>
<evidence type="ECO:0000256" key="1">
    <source>
        <dbReference type="ARBA" id="ARBA00009227"/>
    </source>
</evidence>
<comment type="caution">
    <text evidence="4">The sequence shown here is derived from an EMBL/GenBank/DDBJ whole genome shotgun (WGS) entry which is preliminary data.</text>
</comment>
<evidence type="ECO:0000256" key="3">
    <source>
        <dbReference type="ARBA" id="ARBA00022801"/>
    </source>
</evidence>
<protein>
    <recommendedName>
        <fullName evidence="5">Agmatinase</fullName>
    </recommendedName>
</protein>
<gene>
    <name evidence="4" type="ORF">S03H2_10652</name>
</gene>
<evidence type="ECO:0000256" key="2">
    <source>
        <dbReference type="ARBA" id="ARBA00022723"/>
    </source>
</evidence>
<dbReference type="InterPro" id="IPR023696">
    <property type="entry name" value="Ureohydrolase_dom_sf"/>
</dbReference>
<dbReference type="SUPFAM" id="SSF52768">
    <property type="entry name" value="Arginase/deacetylase"/>
    <property type="match status" value="1"/>
</dbReference>
<accession>X1G5E7</accession>
<dbReference type="Gene3D" id="3.40.800.10">
    <property type="entry name" value="Ureohydrolase domain"/>
    <property type="match status" value="1"/>
</dbReference>
<proteinExistence type="inferred from homology"/>
<dbReference type="GO" id="GO:0008783">
    <property type="term" value="F:agmatinase activity"/>
    <property type="evidence" value="ECO:0007669"/>
    <property type="project" value="TreeGrafter"/>
</dbReference>
<keyword evidence="2" id="KW-0479">Metal-binding</keyword>
<comment type="similarity">
    <text evidence="1">Belongs to the arginase family. Agmatinase subfamily.</text>
</comment>
<dbReference type="Pfam" id="PF00491">
    <property type="entry name" value="Arginase"/>
    <property type="match status" value="1"/>
</dbReference>
<dbReference type="InterPro" id="IPR006035">
    <property type="entry name" value="Ureohydrolase"/>
</dbReference>
<dbReference type="PANTHER" id="PTHR11358">
    <property type="entry name" value="ARGINASE/AGMATINASE"/>
    <property type="match status" value="1"/>
</dbReference>
<reference evidence="4" key="1">
    <citation type="journal article" date="2014" name="Front. Microbiol.">
        <title>High frequency of phylogenetically diverse reductive dehalogenase-homologous genes in deep subseafloor sedimentary metagenomes.</title>
        <authorList>
            <person name="Kawai M."/>
            <person name="Futagami T."/>
            <person name="Toyoda A."/>
            <person name="Takaki Y."/>
            <person name="Nishi S."/>
            <person name="Hori S."/>
            <person name="Arai W."/>
            <person name="Tsubouchi T."/>
            <person name="Morono Y."/>
            <person name="Uchiyama I."/>
            <person name="Ito T."/>
            <person name="Fujiyama A."/>
            <person name="Inagaki F."/>
            <person name="Takami H."/>
        </authorList>
    </citation>
    <scope>NUCLEOTIDE SEQUENCE</scope>
    <source>
        <strain evidence="4">Expedition CK06-06</strain>
    </source>
</reference>
<evidence type="ECO:0008006" key="5">
    <source>
        <dbReference type="Google" id="ProtNLM"/>
    </source>
</evidence>